<dbReference type="PANTHER" id="PTHR23215">
    <property type="entry name" value="ZINC FINGER PROTEIN 207"/>
    <property type="match status" value="1"/>
</dbReference>
<name>A0AAV8WUK7_9CUCU</name>
<proteinExistence type="predicted"/>
<evidence type="ECO:0000256" key="4">
    <source>
        <dbReference type="ARBA" id="ARBA00022833"/>
    </source>
</evidence>
<dbReference type="PANTHER" id="PTHR23215:SF0">
    <property type="entry name" value="BUB3-INTERACTING AND GLEBS MOTIF-CONTAINING PROTEIN ZNF207"/>
    <property type="match status" value="1"/>
</dbReference>
<dbReference type="EMBL" id="JANEYF010004857">
    <property type="protein sequence ID" value="KAJ8929862.1"/>
    <property type="molecule type" value="Genomic_DNA"/>
</dbReference>
<evidence type="ECO:0000256" key="1">
    <source>
        <dbReference type="ARBA" id="ARBA00004123"/>
    </source>
</evidence>
<dbReference type="PROSITE" id="PS00028">
    <property type="entry name" value="ZINC_FINGER_C2H2_1"/>
    <property type="match status" value="2"/>
</dbReference>
<dbReference type="PROSITE" id="PS50808">
    <property type="entry name" value="ZF_BED"/>
    <property type="match status" value="1"/>
</dbReference>
<evidence type="ECO:0000313" key="9">
    <source>
        <dbReference type="EMBL" id="KAJ8929862.1"/>
    </source>
</evidence>
<keyword evidence="5" id="KW-0539">Nucleus</keyword>
<dbReference type="InterPro" id="IPR013087">
    <property type="entry name" value="Znf_C2H2_type"/>
</dbReference>
<dbReference type="SMART" id="SM00355">
    <property type="entry name" value="ZnF_C2H2"/>
    <property type="match status" value="2"/>
</dbReference>
<comment type="subcellular location">
    <subcellularLocation>
        <location evidence="1">Nucleus</location>
    </subcellularLocation>
</comment>
<evidence type="ECO:0000256" key="5">
    <source>
        <dbReference type="ARBA" id="ARBA00023242"/>
    </source>
</evidence>
<feature type="compositionally biased region" description="Low complexity" evidence="7">
    <location>
        <begin position="127"/>
        <end position="139"/>
    </location>
</feature>
<keyword evidence="4" id="KW-0862">Zinc</keyword>
<accession>A0AAV8WUK7</accession>
<dbReference type="GO" id="GO:0005634">
    <property type="term" value="C:nucleus"/>
    <property type="evidence" value="ECO:0007669"/>
    <property type="project" value="UniProtKB-SubCell"/>
</dbReference>
<keyword evidence="3 6" id="KW-0863">Zinc-finger</keyword>
<gene>
    <name evidence="9" type="ORF">NQ314_017467</name>
</gene>
<keyword evidence="10" id="KW-1185">Reference proteome</keyword>
<evidence type="ECO:0000256" key="3">
    <source>
        <dbReference type="ARBA" id="ARBA00022771"/>
    </source>
</evidence>
<evidence type="ECO:0000259" key="8">
    <source>
        <dbReference type="PROSITE" id="PS50808"/>
    </source>
</evidence>
<sequence length="355" mass="38551">MGRKKKKQSKPWCWYCNREFEDEKILIQHQKAKHFKCHICHKKLYTGPGLSIHCMQVHKETIDKVPNSMPNRSNIDIEIYGMEGIPAADLKEHERQKQGSRGNDSGSDDDEPSAKRPKPEGLLGNAPGVMQGVPGMMPGMMPPPGMGPGMHHMGPMMQMGHMGPHFMHHPGKKNSLFFLRMQMMPPHMQAMMQGQGGPAKPLFPSAIPTSSPGGPSAPVVGADFKPISSGASSKIIHPAEDISLEETRARHPKYARSIPSKSDDGASSSSTAASELAIAVSAAQQAAVHQQKQVEAMNQHAAMMQRFPVRVTGPPISMTMGGPIMAPMRHHQMIPGPPTLIGGPLMRPPPLSMPP</sequence>
<dbReference type="GO" id="GO:0008270">
    <property type="term" value="F:zinc ion binding"/>
    <property type="evidence" value="ECO:0007669"/>
    <property type="project" value="UniProtKB-KW"/>
</dbReference>
<feature type="region of interest" description="Disordered" evidence="7">
    <location>
        <begin position="92"/>
        <end position="152"/>
    </location>
</feature>
<comment type="caution">
    <text evidence="9">The sequence shown here is derived from an EMBL/GenBank/DDBJ whole genome shotgun (WGS) entry which is preliminary data.</text>
</comment>
<keyword evidence="2" id="KW-0479">Metal-binding</keyword>
<dbReference type="GO" id="GO:0003677">
    <property type="term" value="F:DNA binding"/>
    <property type="evidence" value="ECO:0007669"/>
    <property type="project" value="InterPro"/>
</dbReference>
<evidence type="ECO:0000256" key="6">
    <source>
        <dbReference type="PROSITE-ProRule" id="PRU00027"/>
    </source>
</evidence>
<evidence type="ECO:0000313" key="10">
    <source>
        <dbReference type="Proteomes" id="UP001162156"/>
    </source>
</evidence>
<dbReference type="AlphaFoldDB" id="A0AAV8WUK7"/>
<feature type="non-terminal residue" evidence="9">
    <location>
        <position position="355"/>
    </location>
</feature>
<feature type="domain" description="BED-type" evidence="8">
    <location>
        <begin position="6"/>
        <end position="65"/>
    </location>
</feature>
<dbReference type="CDD" id="cd20908">
    <property type="entry name" value="SUF4-like"/>
    <property type="match status" value="1"/>
</dbReference>
<dbReference type="InterPro" id="IPR003656">
    <property type="entry name" value="Znf_BED"/>
</dbReference>
<evidence type="ECO:0000256" key="2">
    <source>
        <dbReference type="ARBA" id="ARBA00022723"/>
    </source>
</evidence>
<evidence type="ECO:0000256" key="7">
    <source>
        <dbReference type="SAM" id="MobiDB-lite"/>
    </source>
</evidence>
<protein>
    <recommendedName>
        <fullName evidence="8">BED-type domain-containing protein</fullName>
    </recommendedName>
</protein>
<organism evidence="9 10">
    <name type="scientific">Rhamnusium bicolor</name>
    <dbReference type="NCBI Taxonomy" id="1586634"/>
    <lineage>
        <taxon>Eukaryota</taxon>
        <taxon>Metazoa</taxon>
        <taxon>Ecdysozoa</taxon>
        <taxon>Arthropoda</taxon>
        <taxon>Hexapoda</taxon>
        <taxon>Insecta</taxon>
        <taxon>Pterygota</taxon>
        <taxon>Neoptera</taxon>
        <taxon>Endopterygota</taxon>
        <taxon>Coleoptera</taxon>
        <taxon>Polyphaga</taxon>
        <taxon>Cucujiformia</taxon>
        <taxon>Chrysomeloidea</taxon>
        <taxon>Cerambycidae</taxon>
        <taxon>Lepturinae</taxon>
        <taxon>Rhagiini</taxon>
        <taxon>Rhamnusium</taxon>
    </lineage>
</organism>
<reference evidence="9" key="1">
    <citation type="journal article" date="2023" name="Insect Mol. Biol.">
        <title>Genome sequencing provides insights into the evolution of gene families encoding plant cell wall-degrading enzymes in longhorned beetles.</title>
        <authorList>
            <person name="Shin N.R."/>
            <person name="Okamura Y."/>
            <person name="Kirsch R."/>
            <person name="Pauchet Y."/>
        </authorList>
    </citation>
    <scope>NUCLEOTIDE SEQUENCE</scope>
    <source>
        <strain evidence="9">RBIC_L_NR</strain>
    </source>
</reference>
<dbReference type="Proteomes" id="UP001162156">
    <property type="component" value="Unassembled WGS sequence"/>
</dbReference>